<evidence type="ECO:0000313" key="1">
    <source>
        <dbReference type="EMBL" id="GIY95975.1"/>
    </source>
</evidence>
<protein>
    <submittedName>
        <fullName evidence="1">Uncharacterized protein</fullName>
    </submittedName>
</protein>
<dbReference type="EMBL" id="BPLR01017989">
    <property type="protein sequence ID" value="GIY95975.1"/>
    <property type="molecule type" value="Genomic_DNA"/>
</dbReference>
<comment type="caution">
    <text evidence="1">The sequence shown here is derived from an EMBL/GenBank/DDBJ whole genome shotgun (WGS) entry which is preliminary data.</text>
</comment>
<proteinExistence type="predicted"/>
<organism evidence="1 2">
    <name type="scientific">Caerostris extrusa</name>
    <name type="common">Bark spider</name>
    <name type="synonym">Caerostris bankana</name>
    <dbReference type="NCBI Taxonomy" id="172846"/>
    <lineage>
        <taxon>Eukaryota</taxon>
        <taxon>Metazoa</taxon>
        <taxon>Ecdysozoa</taxon>
        <taxon>Arthropoda</taxon>
        <taxon>Chelicerata</taxon>
        <taxon>Arachnida</taxon>
        <taxon>Araneae</taxon>
        <taxon>Araneomorphae</taxon>
        <taxon>Entelegynae</taxon>
        <taxon>Araneoidea</taxon>
        <taxon>Araneidae</taxon>
        <taxon>Caerostris</taxon>
    </lineage>
</organism>
<sequence length="104" mass="12015">MKTFCKNTQKRLEDHCVVSNNPFIRTSSIFENILPRFNSMKCIHLIIQTPGYSKKVFEGRHLPTPQNCCGYVASRICIFSMNTDEKPIRNNNNKAQPEGEFTFV</sequence>
<accession>A0AAV4XP53</accession>
<evidence type="ECO:0000313" key="2">
    <source>
        <dbReference type="Proteomes" id="UP001054945"/>
    </source>
</evidence>
<reference evidence="1 2" key="1">
    <citation type="submission" date="2021-06" db="EMBL/GenBank/DDBJ databases">
        <title>Caerostris extrusa draft genome.</title>
        <authorList>
            <person name="Kono N."/>
            <person name="Arakawa K."/>
        </authorList>
    </citation>
    <scope>NUCLEOTIDE SEQUENCE [LARGE SCALE GENOMIC DNA]</scope>
</reference>
<dbReference type="AlphaFoldDB" id="A0AAV4XP53"/>
<gene>
    <name evidence="1" type="ORF">CEXT_523871</name>
</gene>
<dbReference type="Proteomes" id="UP001054945">
    <property type="component" value="Unassembled WGS sequence"/>
</dbReference>
<keyword evidence="2" id="KW-1185">Reference proteome</keyword>
<name>A0AAV4XP53_CAEEX</name>